<dbReference type="CDD" id="cd05399">
    <property type="entry name" value="NT_Rel-Spo_like"/>
    <property type="match status" value="1"/>
</dbReference>
<evidence type="ECO:0000313" key="2">
    <source>
        <dbReference type="EMBL" id="MBC2770611.1"/>
    </source>
</evidence>
<dbReference type="Pfam" id="PF04607">
    <property type="entry name" value="RelA_SpoT"/>
    <property type="match status" value="1"/>
</dbReference>
<protein>
    <recommendedName>
        <fullName evidence="1">RelA/SpoT domain-containing protein</fullName>
    </recommendedName>
</protein>
<dbReference type="Gene3D" id="3.30.460.10">
    <property type="entry name" value="Beta Polymerase, domain 2"/>
    <property type="match status" value="1"/>
</dbReference>
<dbReference type="SMART" id="SM00954">
    <property type="entry name" value="RelA_SpoT"/>
    <property type="match status" value="1"/>
</dbReference>
<sequence>MTHLLEHNALRLESAGKDCEKHIINAFSSCGITATCYAYKFRVKSEAKLVEKVHRKVKEKPQYGLASITDVLGLRLITLFRHEIPSVLRQVLLLIKHEQAVEPNPFEQNRLDEVIVYTNALEHDPFLTELKGTLSSENVTATYRQSPEGYSSVHIVSRSTHKAKLKTTGANETNHQLPVEIQIRSVFADAWGEIDHRFGYSVRTGKSGISTLHNSALVQPHLKVLKQFTDACAVYADTIYASAHAPASLTDTTGKIESVPSDDEVLNRFTALGIPTAFRDQYVQGRKLREQALNSIETDRTKGKEQCLEAAAYFLSLQHEASSKLTPEKGLGLYQFYAKMNEALCLLSTDSPQHVISAEAIYVKLRESYPNFLLVWFRLAQACAKLGKTSEAIALFKNTAEQAKLVANKYANQQSWPDELPRTDHEHIAPLLPKLLGYQYWKQSQQSTDNSAQLESLALAIDATVESFDHQGADYKIDNNIVYYSTEYLAKFKGPPNDETHKIESLLSRSLIKLEAFLDKTPLQQDISVLETMMFAYNFLHRTEQAYILSTRILEIVKDSKDAGDPTEVLEITRSALAIQALHAPSSSHSTTLDS</sequence>
<feature type="domain" description="RelA/SpoT" evidence="1">
    <location>
        <begin position="41"/>
        <end position="206"/>
    </location>
</feature>
<dbReference type="InterPro" id="IPR011990">
    <property type="entry name" value="TPR-like_helical_dom_sf"/>
</dbReference>
<dbReference type="PANTHER" id="PTHR41773">
    <property type="entry name" value="GTP PYROPHOSPHATASE-RELATED"/>
    <property type="match status" value="1"/>
</dbReference>
<dbReference type="InterPro" id="IPR007685">
    <property type="entry name" value="RelA_SpoT"/>
</dbReference>
<dbReference type="AlphaFoldDB" id="A0A842HTR5"/>
<dbReference type="GO" id="GO:0015969">
    <property type="term" value="P:guanosine tetraphosphate metabolic process"/>
    <property type="evidence" value="ECO:0007669"/>
    <property type="project" value="InterPro"/>
</dbReference>
<reference evidence="2 3" key="1">
    <citation type="submission" date="2020-08" db="EMBL/GenBank/DDBJ databases">
        <title>Paraeoetvoesia sp. YC-7-48 draft genome sequence.</title>
        <authorList>
            <person name="Yao L."/>
        </authorList>
    </citation>
    <scope>NUCLEOTIDE SEQUENCE [LARGE SCALE GENOMIC DNA]</scope>
    <source>
        <strain evidence="3">YC-7-48</strain>
    </source>
</reference>
<dbReference type="SUPFAM" id="SSF81301">
    <property type="entry name" value="Nucleotidyltransferase"/>
    <property type="match status" value="1"/>
</dbReference>
<dbReference type="PANTHER" id="PTHR41773:SF1">
    <property type="entry name" value="RELA_SPOT DOMAIN-CONTAINING PROTEIN"/>
    <property type="match status" value="1"/>
</dbReference>
<accession>A0A842HTR5</accession>
<comment type="caution">
    <text evidence="2">The sequence shown here is derived from an EMBL/GenBank/DDBJ whole genome shotgun (WGS) entry which is preliminary data.</text>
</comment>
<keyword evidence="3" id="KW-1185">Reference proteome</keyword>
<dbReference type="RefSeq" id="WP_185780290.1">
    <property type="nucleotide sequence ID" value="NZ_JACJUU010000010.1"/>
</dbReference>
<evidence type="ECO:0000313" key="3">
    <source>
        <dbReference type="Proteomes" id="UP000545386"/>
    </source>
</evidence>
<dbReference type="InterPro" id="IPR043519">
    <property type="entry name" value="NT_sf"/>
</dbReference>
<name>A0A842HTR5_9BURK</name>
<organism evidence="2 3">
    <name type="scientific">Pusillimonas minor</name>
    <dbReference type="NCBI Taxonomy" id="2697024"/>
    <lineage>
        <taxon>Bacteria</taxon>
        <taxon>Pseudomonadati</taxon>
        <taxon>Pseudomonadota</taxon>
        <taxon>Betaproteobacteria</taxon>
        <taxon>Burkholderiales</taxon>
        <taxon>Alcaligenaceae</taxon>
        <taxon>Pusillimonas</taxon>
    </lineage>
</organism>
<dbReference type="SUPFAM" id="SSF48452">
    <property type="entry name" value="TPR-like"/>
    <property type="match status" value="1"/>
</dbReference>
<evidence type="ECO:0000259" key="1">
    <source>
        <dbReference type="SMART" id="SM00954"/>
    </source>
</evidence>
<gene>
    <name evidence="2" type="ORF">GTU67_11910</name>
</gene>
<dbReference type="Proteomes" id="UP000545386">
    <property type="component" value="Unassembled WGS sequence"/>
</dbReference>
<proteinExistence type="predicted"/>
<dbReference type="EMBL" id="JACJUU010000010">
    <property type="protein sequence ID" value="MBC2770611.1"/>
    <property type="molecule type" value="Genomic_DNA"/>
</dbReference>